<keyword evidence="7" id="KW-1185">Reference proteome</keyword>
<dbReference type="Gene3D" id="1.10.10.10">
    <property type="entry name" value="Winged helix-like DNA-binding domain superfamily/Winged helix DNA-binding domain"/>
    <property type="match status" value="1"/>
</dbReference>
<dbReference type="InterPro" id="IPR014710">
    <property type="entry name" value="RmlC-like_jellyroll"/>
</dbReference>
<dbReference type="InterPro" id="IPR050397">
    <property type="entry name" value="Env_Response_Regulators"/>
</dbReference>
<gene>
    <name evidence="6" type="ORF">K3174_10235</name>
</gene>
<evidence type="ECO:0000256" key="1">
    <source>
        <dbReference type="ARBA" id="ARBA00023015"/>
    </source>
</evidence>
<dbReference type="PROSITE" id="PS51063">
    <property type="entry name" value="HTH_CRP_2"/>
    <property type="match status" value="1"/>
</dbReference>
<dbReference type="SUPFAM" id="SSF51206">
    <property type="entry name" value="cAMP-binding domain-like"/>
    <property type="match status" value="1"/>
</dbReference>
<evidence type="ECO:0000313" key="6">
    <source>
        <dbReference type="EMBL" id="MBX7482913.1"/>
    </source>
</evidence>
<evidence type="ECO:0000256" key="3">
    <source>
        <dbReference type="ARBA" id="ARBA00023163"/>
    </source>
</evidence>
<dbReference type="PANTHER" id="PTHR24567">
    <property type="entry name" value="CRP FAMILY TRANSCRIPTIONAL REGULATORY PROTEIN"/>
    <property type="match status" value="1"/>
</dbReference>
<evidence type="ECO:0000259" key="4">
    <source>
        <dbReference type="PROSITE" id="PS50042"/>
    </source>
</evidence>
<dbReference type="CDD" id="cd00038">
    <property type="entry name" value="CAP_ED"/>
    <property type="match status" value="1"/>
</dbReference>
<keyword evidence="3" id="KW-0804">Transcription</keyword>
<protein>
    <submittedName>
        <fullName evidence="6">Crp/Fnr family transcriptional regulator</fullName>
    </submittedName>
</protein>
<dbReference type="SMART" id="SM00419">
    <property type="entry name" value="HTH_CRP"/>
    <property type="match status" value="1"/>
</dbReference>
<organism evidence="6 7">
    <name type="scientific">Qipengyuania qiaonensis</name>
    <dbReference type="NCBI Taxonomy" id="2867240"/>
    <lineage>
        <taxon>Bacteria</taxon>
        <taxon>Pseudomonadati</taxon>
        <taxon>Pseudomonadota</taxon>
        <taxon>Alphaproteobacteria</taxon>
        <taxon>Sphingomonadales</taxon>
        <taxon>Erythrobacteraceae</taxon>
        <taxon>Qipengyuania</taxon>
    </lineage>
</organism>
<evidence type="ECO:0000313" key="7">
    <source>
        <dbReference type="Proteomes" id="UP000755104"/>
    </source>
</evidence>
<feature type="domain" description="Cyclic nucleotide-binding" evidence="4">
    <location>
        <begin position="1"/>
        <end position="92"/>
    </location>
</feature>
<proteinExistence type="predicted"/>
<dbReference type="PANTHER" id="PTHR24567:SF28">
    <property type="entry name" value="LISTERIOLYSIN REGULATORY PROTEIN"/>
    <property type="match status" value="1"/>
</dbReference>
<dbReference type="Proteomes" id="UP000755104">
    <property type="component" value="Unassembled WGS sequence"/>
</dbReference>
<keyword evidence="2" id="KW-0238">DNA-binding</keyword>
<accession>A0ABS7J7K1</accession>
<dbReference type="Pfam" id="PF00027">
    <property type="entry name" value="cNMP_binding"/>
    <property type="match status" value="1"/>
</dbReference>
<feature type="domain" description="HTH crp-type" evidence="5">
    <location>
        <begin position="123"/>
        <end position="198"/>
    </location>
</feature>
<reference evidence="6 7" key="1">
    <citation type="submission" date="2021-08" db="EMBL/GenBank/DDBJ databases">
        <title>Comparative Genomics Analysis of the Genus Qipengyuania Reveals Extensive Genetic Diversity and Metabolic Versatility, Including the Description of Fifteen Novel Species.</title>
        <authorList>
            <person name="Liu Y."/>
        </authorList>
    </citation>
    <scope>NUCLEOTIDE SEQUENCE [LARGE SCALE GENOMIC DNA]</scope>
    <source>
        <strain evidence="6 7">6D47A</strain>
    </source>
</reference>
<dbReference type="PROSITE" id="PS50042">
    <property type="entry name" value="CNMP_BINDING_3"/>
    <property type="match status" value="1"/>
</dbReference>
<dbReference type="InterPro" id="IPR018490">
    <property type="entry name" value="cNMP-bd_dom_sf"/>
</dbReference>
<sequence>MQAFKGGEVRLDRGDVLIDEGGEHDRLYTLLEGVLIRSRSLEDGRRQIVNFMFPGDLIGLQGAFDEPSSHTIEALIDARVCRFNRGDFANLVSSLPSLAYDITWLAAKEETALEGHIVSLGQRNARERVTYLAVWLIARAQSTCLADDSNVVALPITQSQIADMLGLSLVHTNRTLRQLEREGLVQWKSREICVPDLTKAADYAQFDWDSERCRPFI</sequence>
<keyword evidence="1" id="KW-0805">Transcription regulation</keyword>
<evidence type="ECO:0000256" key="2">
    <source>
        <dbReference type="ARBA" id="ARBA00023125"/>
    </source>
</evidence>
<dbReference type="InterPro" id="IPR000595">
    <property type="entry name" value="cNMP-bd_dom"/>
</dbReference>
<name>A0ABS7J7K1_9SPHN</name>
<dbReference type="InterPro" id="IPR012318">
    <property type="entry name" value="HTH_CRP"/>
</dbReference>
<dbReference type="InterPro" id="IPR036388">
    <property type="entry name" value="WH-like_DNA-bd_sf"/>
</dbReference>
<dbReference type="EMBL" id="JAIGNO010000005">
    <property type="protein sequence ID" value="MBX7482913.1"/>
    <property type="molecule type" value="Genomic_DNA"/>
</dbReference>
<evidence type="ECO:0000259" key="5">
    <source>
        <dbReference type="PROSITE" id="PS51063"/>
    </source>
</evidence>
<dbReference type="SUPFAM" id="SSF46785">
    <property type="entry name" value="Winged helix' DNA-binding domain"/>
    <property type="match status" value="1"/>
</dbReference>
<dbReference type="Pfam" id="PF13545">
    <property type="entry name" value="HTH_Crp_2"/>
    <property type="match status" value="1"/>
</dbReference>
<dbReference type="RefSeq" id="WP_221558164.1">
    <property type="nucleotide sequence ID" value="NZ_JAIGNO010000005.1"/>
</dbReference>
<comment type="caution">
    <text evidence="6">The sequence shown here is derived from an EMBL/GenBank/DDBJ whole genome shotgun (WGS) entry which is preliminary data.</text>
</comment>
<dbReference type="Gene3D" id="2.60.120.10">
    <property type="entry name" value="Jelly Rolls"/>
    <property type="match status" value="1"/>
</dbReference>
<dbReference type="InterPro" id="IPR036390">
    <property type="entry name" value="WH_DNA-bd_sf"/>
</dbReference>